<organism evidence="1 2">
    <name type="scientific">Violaceomyces palustris</name>
    <dbReference type="NCBI Taxonomy" id="1673888"/>
    <lineage>
        <taxon>Eukaryota</taxon>
        <taxon>Fungi</taxon>
        <taxon>Dikarya</taxon>
        <taxon>Basidiomycota</taxon>
        <taxon>Ustilaginomycotina</taxon>
        <taxon>Ustilaginomycetes</taxon>
        <taxon>Violaceomycetales</taxon>
        <taxon>Violaceomycetaceae</taxon>
        <taxon>Violaceomyces</taxon>
    </lineage>
</organism>
<dbReference type="Proteomes" id="UP000245626">
    <property type="component" value="Unassembled WGS sequence"/>
</dbReference>
<evidence type="ECO:0000313" key="1">
    <source>
        <dbReference type="EMBL" id="PWN54452.1"/>
    </source>
</evidence>
<name>A0ACD0P8R5_9BASI</name>
<keyword evidence="2" id="KW-1185">Reference proteome</keyword>
<sequence>MRESNFSNPAQNKACVCISAAVYDRRAIDCTATLPLINSLNHLAYLTSTSPRIREMVTLDGGLERLIRILRTVPKTPSSTSRSISVKEMQAIWKWSLAFQCVVNIGVRGSENVRTRVVEAGMVPVTVKVLESFLRGVDQAREEKKRESGESRESRQRESGPTSGDATAPRSHRRSSTSHRSRVTSSSETHHQTNSSSLSQPSAQLITSANSRSASASGRPATAENTSRLVVSPDGGSNEDSDPGVLLSESASFNRTGSETRPTTPLEADAAHASVLVSMQAHASSGAYMQPRSSVINDASSGDVRHPMPMLDALESMPLSSPAAELDGTSLHSSVSPSTSASSVLPSIDGPQGTARPFHDATGVLPSHHAGILTNVSSAEDLRSHGGEASGSGSEGAEDADMFGDEADDSEMDMAPGRVEPEMAAAAEEPDDPEDRRTPRPTRRALAPFSEQAPPPPVPSTWATPNQSSATAALMSSRQDTVRPSNTSRPTEPVGSFQVAAQASFRPHTQAYTWHHASHQQQQQPPAAHTPQPAPQQQQRATFVAFSSQHSSRPDGRSSLRQGSAPQNQASATATNASPSNSVEMIYREEEVLLGLQLLAYLSKYSHVRTLFHNSDVTDGFVGPLDAYNRQFETSSASTTSWNPSEAPKRNVFSIAERFTLRSSKSSSTTQPKLAMEIQYWAGVIMRNACRKDETRGGIRQCANMMCGKWEAFPREFAKCRRCRKAKYCSKQCQSKGWQMGHRFWCSARSDDGDLKEKEKEKVPAAPNLTGERPQTADAAAAAAAAAPLATNHEMSATQTITPVNANAQRHHHHHHHHNHLHNHHRPSTSSGAQERVQTASTRRRSQQMPGSFGLPSNRQGQQHLQSQRVSSLASVGTADGSDLSDDEIDRRNFHPPGPSGMHPSIAAAAAAAAARNLEAGDAVGMPISAPHRTDLAGRPLPPPVIAMQDGEGDELAALGGRATPAVMGDQEFTNGQFDQMMGAWDHTPAIGAEGLRQRLGELQAESSQASTPERSVSPASGLHHDSGRPHSPASDTAQDAIDGALDRYAGASRLYAQHFPSPLRPHHLQQRSRLHQQRSVSGFASAPAHGAFPSFAQVQTQNGGFIPGSSSSRNLAGGIVGTSSPLASTPTTATSRHDLASDVSSHNRRAQAEDGNEDVDMTDGDETSFAKSVAKLLVGDDGHAAASSGPAASTSFVESGSIESLGEDIMMSDSRHQQSA</sequence>
<gene>
    <name evidence="1" type="ORF">IE53DRAFT_365450</name>
</gene>
<accession>A0ACD0P8R5</accession>
<protein>
    <submittedName>
        <fullName evidence="1">Uncharacterized protein</fullName>
    </submittedName>
</protein>
<proteinExistence type="predicted"/>
<reference evidence="1 2" key="1">
    <citation type="journal article" date="2018" name="Mol. Biol. Evol.">
        <title>Broad Genomic Sampling Reveals a Smut Pathogenic Ancestry of the Fungal Clade Ustilaginomycotina.</title>
        <authorList>
            <person name="Kijpornyongpan T."/>
            <person name="Mondo S.J."/>
            <person name="Barry K."/>
            <person name="Sandor L."/>
            <person name="Lee J."/>
            <person name="Lipzen A."/>
            <person name="Pangilinan J."/>
            <person name="LaButti K."/>
            <person name="Hainaut M."/>
            <person name="Henrissat B."/>
            <person name="Grigoriev I.V."/>
            <person name="Spatafora J.W."/>
            <person name="Aime M.C."/>
        </authorList>
    </citation>
    <scope>NUCLEOTIDE SEQUENCE [LARGE SCALE GENOMIC DNA]</scope>
    <source>
        <strain evidence="1 2">SA 807</strain>
    </source>
</reference>
<evidence type="ECO:0000313" key="2">
    <source>
        <dbReference type="Proteomes" id="UP000245626"/>
    </source>
</evidence>
<dbReference type="EMBL" id="KZ819684">
    <property type="protein sequence ID" value="PWN54452.1"/>
    <property type="molecule type" value="Genomic_DNA"/>
</dbReference>